<dbReference type="Pfam" id="PF14607">
    <property type="entry name" value="GxDLY"/>
    <property type="match status" value="1"/>
</dbReference>
<dbReference type="Pfam" id="PF14606">
    <property type="entry name" value="Lipase_GDSL_3"/>
    <property type="match status" value="1"/>
</dbReference>
<evidence type="ECO:0000259" key="1">
    <source>
        <dbReference type="Pfam" id="PF13472"/>
    </source>
</evidence>
<name>A0ABT8L176_9BACT</name>
<comment type="caution">
    <text evidence="4">The sequence shown here is derived from an EMBL/GenBank/DDBJ whole genome shotgun (WGS) entry which is preliminary data.</text>
</comment>
<dbReference type="RefSeq" id="WP_346756182.1">
    <property type="nucleotide sequence ID" value="NZ_JAUJEB010000001.1"/>
</dbReference>
<dbReference type="Gene3D" id="2.60.120.260">
    <property type="entry name" value="Galactose-binding domain-like"/>
    <property type="match status" value="1"/>
</dbReference>
<feature type="domain" description="SGNH hydrolase-type esterase" evidence="2">
    <location>
        <begin position="188"/>
        <end position="370"/>
    </location>
</feature>
<protein>
    <submittedName>
        <fullName evidence="4">SGNH/GDSL hydrolase family protein</fullName>
    </submittedName>
</protein>
<dbReference type="InterPro" id="IPR032740">
    <property type="entry name" value="GxDLY"/>
</dbReference>
<evidence type="ECO:0000259" key="3">
    <source>
        <dbReference type="Pfam" id="PF14607"/>
    </source>
</evidence>
<dbReference type="SUPFAM" id="SSF52266">
    <property type="entry name" value="SGNH hydrolase"/>
    <property type="match status" value="2"/>
</dbReference>
<accession>A0ABT8L176</accession>
<dbReference type="InterPro" id="IPR036514">
    <property type="entry name" value="SGNH_hydro_sf"/>
</dbReference>
<dbReference type="Proteomes" id="UP001172083">
    <property type="component" value="Unassembled WGS sequence"/>
</dbReference>
<dbReference type="InterPro" id="IPR051532">
    <property type="entry name" value="Ester_Hydrolysis_Enzymes"/>
</dbReference>
<keyword evidence="4" id="KW-0378">Hydrolase</keyword>
<keyword evidence="5" id="KW-1185">Reference proteome</keyword>
<reference evidence="4" key="1">
    <citation type="submission" date="2023-06" db="EMBL/GenBank/DDBJ databases">
        <title>Genomic of Agaribacillus aureum.</title>
        <authorList>
            <person name="Wang G."/>
        </authorList>
    </citation>
    <scope>NUCLEOTIDE SEQUENCE</scope>
    <source>
        <strain evidence="4">BMA12</strain>
    </source>
</reference>
<sequence>MKHKIPLSCFLLLFCINHLSISQEKANDTWWNPEHHPSPTLEGQAWAASVASYYDRLPQQAKQKVRKPVWDLSKHTAGLVIRFRSDAHKIKVRYGLNGSFQMPHMPATGVSGVDLYAKNSDGQWHWLRGNRSFADTTRYVFDHIDPSDQYHELGREYQLYLPLYNSVKWLEIGVPEGASFEPLPVRQEKPIVVYGTSIAQGACASRPGMAWTGILSRKMDRQLINLGFSGNGRLEKAIIDLLAEIDAKIYVLDCLPNLTPTKDMTIEEVERRIIASVKKLKEKRPEVPVLLAEHAGYSDGTLNKERHEIYTKLNEVLRKAYWQLKNAGISGLYVLPRSEMALGMDGYVDGTHPSDLGMQHYATAYERSLRAILHEPAGTISTAIPVTQRREPGMYDWEQRHQALLKINKTSPPKVCIFGNSIINYWGGQPGAPLSNGSDSWKTHFEPLKAGNYGFGWDRLENVLWRIYHDALDGFEAEQVVVMLGTNNLGYNPDSEIITGLRYIVNAIKTRQPNAQIHLIGILPRRDQEERVQQVNLLIAELADLTNVNFADVGISLLNHEGKIDESLFTDGLHPNKEGYQKLAPLIASQLKSVD</sequence>
<dbReference type="InterPro" id="IPR013830">
    <property type="entry name" value="SGNH_hydro"/>
</dbReference>
<evidence type="ECO:0000259" key="2">
    <source>
        <dbReference type="Pfam" id="PF14606"/>
    </source>
</evidence>
<gene>
    <name evidence="4" type="ORF">QQ020_02245</name>
</gene>
<dbReference type="Pfam" id="PF13472">
    <property type="entry name" value="Lipase_GDSL_2"/>
    <property type="match status" value="1"/>
</dbReference>
<dbReference type="EMBL" id="JAUJEB010000001">
    <property type="protein sequence ID" value="MDN5210842.1"/>
    <property type="molecule type" value="Genomic_DNA"/>
</dbReference>
<evidence type="ECO:0000313" key="5">
    <source>
        <dbReference type="Proteomes" id="UP001172083"/>
    </source>
</evidence>
<proteinExistence type="predicted"/>
<dbReference type="PANTHER" id="PTHR30383">
    <property type="entry name" value="THIOESTERASE 1/PROTEASE 1/LYSOPHOSPHOLIPASE L1"/>
    <property type="match status" value="1"/>
</dbReference>
<dbReference type="GO" id="GO:0016787">
    <property type="term" value="F:hydrolase activity"/>
    <property type="evidence" value="ECO:0007669"/>
    <property type="project" value="UniProtKB-KW"/>
</dbReference>
<feature type="domain" description="SGNH hydrolase-type esterase" evidence="1">
    <location>
        <begin position="417"/>
        <end position="581"/>
    </location>
</feature>
<dbReference type="Gene3D" id="3.40.50.1110">
    <property type="entry name" value="SGNH hydrolase"/>
    <property type="match status" value="2"/>
</dbReference>
<feature type="domain" description="SGNH hydrolase-type esterase N-terminal" evidence="3">
    <location>
        <begin position="29"/>
        <end position="180"/>
    </location>
</feature>
<organism evidence="4 5">
    <name type="scientific">Agaribacillus aureus</name>
    <dbReference type="NCBI Taxonomy" id="3051825"/>
    <lineage>
        <taxon>Bacteria</taxon>
        <taxon>Pseudomonadati</taxon>
        <taxon>Bacteroidota</taxon>
        <taxon>Cytophagia</taxon>
        <taxon>Cytophagales</taxon>
        <taxon>Splendidivirgaceae</taxon>
        <taxon>Agaribacillus</taxon>
    </lineage>
</organism>
<evidence type="ECO:0000313" key="4">
    <source>
        <dbReference type="EMBL" id="MDN5210842.1"/>
    </source>
</evidence>